<reference evidence="12 15" key="1">
    <citation type="submission" date="2018-09" db="EMBL/GenBank/DDBJ databases">
        <title>Roseomonas sp. nov., isolated from feces of Tibetan antelopes in the Qinghai-Tibet plateau, China.</title>
        <authorList>
            <person name="Tian Z."/>
        </authorList>
    </citation>
    <scope>NUCLEOTIDE SEQUENCE [LARGE SCALE GENOMIC DNA]</scope>
    <source>
        <strain evidence="13 14">Z23</strain>
        <strain evidence="12 15">Z24</strain>
    </source>
</reference>
<organism evidence="12 15">
    <name type="scientific">Teichococcus wenyumeiae</name>
    <dbReference type="NCBI Taxonomy" id="2478470"/>
    <lineage>
        <taxon>Bacteria</taxon>
        <taxon>Pseudomonadati</taxon>
        <taxon>Pseudomonadota</taxon>
        <taxon>Alphaproteobacteria</taxon>
        <taxon>Acetobacterales</taxon>
        <taxon>Roseomonadaceae</taxon>
        <taxon>Roseomonas</taxon>
    </lineage>
</organism>
<evidence type="ECO:0000256" key="1">
    <source>
        <dbReference type="ARBA" id="ARBA00004236"/>
    </source>
</evidence>
<dbReference type="GO" id="GO:0005506">
    <property type="term" value="F:iron ion binding"/>
    <property type="evidence" value="ECO:0007669"/>
    <property type="project" value="InterPro"/>
</dbReference>
<dbReference type="GO" id="GO:0005886">
    <property type="term" value="C:plasma membrane"/>
    <property type="evidence" value="ECO:0007669"/>
    <property type="project" value="UniProtKB-SubCell"/>
</dbReference>
<dbReference type="EMBL" id="RAQU01000006">
    <property type="protein sequence ID" value="RKK06024.1"/>
    <property type="molecule type" value="Genomic_DNA"/>
</dbReference>
<keyword evidence="4 10" id="KW-0479">Metal-binding</keyword>
<feature type="binding site" description="covalent" evidence="9">
    <location>
        <position position="207"/>
    </location>
    <ligand>
        <name>heme c</name>
        <dbReference type="ChEBI" id="CHEBI:61717"/>
        <label>2</label>
    </ligand>
</feature>
<feature type="binding site" description="axial binding residue" evidence="10">
    <location>
        <position position="346"/>
    </location>
    <ligand>
        <name>heme c</name>
        <dbReference type="ChEBI" id="CHEBI:61717"/>
        <label>3</label>
    </ligand>
    <ligandPart>
        <name>Fe</name>
        <dbReference type="ChEBI" id="CHEBI:18248"/>
    </ligandPart>
</feature>
<accession>A0A3A9JQD5</accession>
<dbReference type="GO" id="GO:0009055">
    <property type="term" value="F:electron transfer activity"/>
    <property type="evidence" value="ECO:0007669"/>
    <property type="project" value="InterPro"/>
</dbReference>
<dbReference type="AlphaFoldDB" id="A0A3A9JQD5"/>
<feature type="binding site" description="covalent" evidence="9">
    <location>
        <position position="342"/>
    </location>
    <ligand>
        <name>heme c</name>
        <dbReference type="ChEBI" id="CHEBI:61717"/>
        <label>3</label>
    </ligand>
</feature>
<dbReference type="PANTHER" id="PTHR35008">
    <property type="entry name" value="BLL4482 PROTEIN-RELATED"/>
    <property type="match status" value="1"/>
</dbReference>
<feature type="domain" description="Cytochrome c" evidence="11">
    <location>
        <begin position="189"/>
        <end position="298"/>
    </location>
</feature>
<feature type="binding site" description="covalent" evidence="9">
    <location>
        <position position="204"/>
    </location>
    <ligand>
        <name>heme c</name>
        <dbReference type="ChEBI" id="CHEBI:61717"/>
        <label>2</label>
    </ligand>
</feature>
<dbReference type="SUPFAM" id="SSF46626">
    <property type="entry name" value="Cytochrome c"/>
    <property type="match status" value="3"/>
</dbReference>
<sequence>MRRIGLAILAVIVVVAVGAAAFFFWPARLEDVSEARSRVPAGEATIRRGEYIARAADCEACHTLGNGTRYAGGLPFHLPFGTIYATNITPDKETGIGEWSDAEFVRALHHGVSRDGRNLYPAFPYAAYAMMSTEDALALKDYLFSLPPAQSVTPAPELSFPFNQRYVMRAWNLLFKPAPGFKPDPNQSEEWNRGAYLVEGLGHCGECHTPRNLMYALDSSKNFSGAITAGWKAYNLTSDKEFGIGGWSDQQIADYLSKGYAEGRGAASGSMAEAVEYSLRFLTPEDIHAMVTYLRSIPPQRGEGDVPVMLDPPAVRAPNAFSPLPEELKEASLGLALFQGACASCHGWNGEGLQRPHAALIGGQSVNDPRGTNLLQVILHGSHMKTNEGDVFMPSFGHAYLDTEIAALANYVIGHFGGKQSAITAADVAAARKLD</sequence>
<dbReference type="InterPro" id="IPR051459">
    <property type="entry name" value="Cytochrome_c-type_DH"/>
</dbReference>
<keyword evidence="2" id="KW-1003">Cell membrane</keyword>
<comment type="subcellular location">
    <subcellularLocation>
        <location evidence="1">Cell membrane</location>
    </subcellularLocation>
</comment>
<dbReference type="GO" id="GO:0020037">
    <property type="term" value="F:heme binding"/>
    <property type="evidence" value="ECO:0007669"/>
    <property type="project" value="InterPro"/>
</dbReference>
<evidence type="ECO:0000313" key="12">
    <source>
        <dbReference type="EMBL" id="RKK06024.1"/>
    </source>
</evidence>
<keyword evidence="6" id="KW-0677">Repeat</keyword>
<evidence type="ECO:0000256" key="4">
    <source>
        <dbReference type="ARBA" id="ARBA00022723"/>
    </source>
</evidence>
<dbReference type="InParanoid" id="A0A3A9JQD5"/>
<comment type="caution">
    <text evidence="12">The sequence shown here is derived from an EMBL/GenBank/DDBJ whole genome shotgun (WGS) entry which is preliminary data.</text>
</comment>
<feature type="binding site" description="covalent" evidence="9">
    <location>
        <position position="345"/>
    </location>
    <ligand>
        <name>heme c</name>
        <dbReference type="ChEBI" id="CHEBI:61717"/>
        <label>3</label>
    </ligand>
</feature>
<dbReference type="EMBL" id="RFLX01000018">
    <property type="protein sequence ID" value="RMI19541.1"/>
    <property type="molecule type" value="Genomic_DNA"/>
</dbReference>
<dbReference type="Proteomes" id="UP000278036">
    <property type="component" value="Unassembled WGS sequence"/>
</dbReference>
<feature type="domain" description="Cytochrome c" evidence="11">
    <location>
        <begin position="44"/>
        <end position="147"/>
    </location>
</feature>
<evidence type="ECO:0000256" key="9">
    <source>
        <dbReference type="PIRSR" id="PIRSR000018-50"/>
    </source>
</evidence>
<gene>
    <name evidence="12" type="ORF">D6Z83_01180</name>
    <name evidence="13" type="ORF">EBE87_19710</name>
</gene>
<keyword evidence="7 10" id="KW-0408">Iron</keyword>
<evidence type="ECO:0000256" key="5">
    <source>
        <dbReference type="ARBA" id="ARBA00022729"/>
    </source>
</evidence>
<dbReference type="PROSITE" id="PS51007">
    <property type="entry name" value="CYTC"/>
    <property type="match status" value="3"/>
</dbReference>
<dbReference type="OrthoDB" id="9811281at2"/>
<dbReference type="InterPro" id="IPR009056">
    <property type="entry name" value="Cyt_c-like_dom"/>
</dbReference>
<feature type="binding site" description="covalent" evidence="9">
    <location>
        <position position="58"/>
    </location>
    <ligand>
        <name>heme c</name>
        <dbReference type="ChEBI" id="CHEBI:61717"/>
        <label>1</label>
    </ligand>
</feature>
<keyword evidence="3 9" id="KW-0349">Heme</keyword>
<comment type="cofactor">
    <cofactor evidence="9">
        <name>heme c</name>
        <dbReference type="ChEBI" id="CHEBI:61717"/>
    </cofactor>
    <text evidence="9">Binds 3 heme c groups covalently per subunit.</text>
</comment>
<keyword evidence="5" id="KW-0732">Signal</keyword>
<evidence type="ECO:0000259" key="11">
    <source>
        <dbReference type="PROSITE" id="PS51007"/>
    </source>
</evidence>
<feature type="domain" description="Cytochrome c" evidence="11">
    <location>
        <begin position="329"/>
        <end position="416"/>
    </location>
</feature>
<dbReference type="PANTHER" id="PTHR35008:SF8">
    <property type="entry name" value="ALCOHOL DEHYDROGENASE CYTOCHROME C SUBUNIT"/>
    <property type="match status" value="1"/>
</dbReference>
<name>A0A3A9JQD5_9PROT</name>
<evidence type="ECO:0000313" key="13">
    <source>
        <dbReference type="EMBL" id="RMI19541.1"/>
    </source>
</evidence>
<evidence type="ECO:0000256" key="8">
    <source>
        <dbReference type="ARBA" id="ARBA00023136"/>
    </source>
</evidence>
<feature type="binding site" description="axial binding residue" evidence="10">
    <location>
        <position position="208"/>
    </location>
    <ligand>
        <name>heme c</name>
        <dbReference type="ChEBI" id="CHEBI:61717"/>
        <label>2</label>
    </ligand>
    <ligandPart>
        <name>Fe</name>
        <dbReference type="ChEBI" id="CHEBI:18248"/>
    </ligandPart>
</feature>
<dbReference type="InterPro" id="IPR036909">
    <property type="entry name" value="Cyt_c-like_dom_sf"/>
</dbReference>
<dbReference type="Gene3D" id="1.10.760.10">
    <property type="entry name" value="Cytochrome c-like domain"/>
    <property type="match status" value="3"/>
</dbReference>
<keyword evidence="8" id="KW-0472">Membrane</keyword>
<protein>
    <submittedName>
        <fullName evidence="12">Cytochrome c</fullName>
    </submittedName>
</protein>
<evidence type="ECO:0000313" key="15">
    <source>
        <dbReference type="Proteomes" id="UP000278036"/>
    </source>
</evidence>
<dbReference type="InterPro" id="IPR014353">
    <property type="entry name" value="Membr-bd_ADH_cyt_c"/>
</dbReference>
<evidence type="ECO:0000256" key="7">
    <source>
        <dbReference type="ARBA" id="ARBA00023004"/>
    </source>
</evidence>
<evidence type="ECO:0000256" key="10">
    <source>
        <dbReference type="PIRSR" id="PIRSR000018-51"/>
    </source>
</evidence>
<feature type="binding site" description="covalent" evidence="9">
    <location>
        <position position="61"/>
    </location>
    <ligand>
        <name>heme c</name>
        <dbReference type="ChEBI" id="CHEBI:61717"/>
        <label>1</label>
    </ligand>
</feature>
<dbReference type="Pfam" id="PF13442">
    <property type="entry name" value="Cytochrome_CBB3"/>
    <property type="match status" value="1"/>
</dbReference>
<evidence type="ECO:0000256" key="6">
    <source>
        <dbReference type="ARBA" id="ARBA00022737"/>
    </source>
</evidence>
<proteinExistence type="predicted"/>
<dbReference type="Proteomes" id="UP000274097">
    <property type="component" value="Unassembled WGS sequence"/>
</dbReference>
<dbReference type="PIRSF" id="PIRSF000018">
    <property type="entry name" value="Mb_ADH_cyt_c"/>
    <property type="match status" value="1"/>
</dbReference>
<evidence type="ECO:0000256" key="2">
    <source>
        <dbReference type="ARBA" id="ARBA00022475"/>
    </source>
</evidence>
<keyword evidence="14" id="KW-1185">Reference proteome</keyword>
<evidence type="ECO:0000256" key="3">
    <source>
        <dbReference type="ARBA" id="ARBA00022617"/>
    </source>
</evidence>
<dbReference type="GO" id="GO:0016614">
    <property type="term" value="F:oxidoreductase activity, acting on CH-OH group of donors"/>
    <property type="evidence" value="ECO:0007669"/>
    <property type="project" value="InterPro"/>
</dbReference>
<dbReference type="RefSeq" id="WP_120636503.1">
    <property type="nucleotide sequence ID" value="NZ_RAQU01000006.1"/>
</dbReference>
<feature type="binding site" description="axial binding residue" evidence="10">
    <location>
        <position position="62"/>
    </location>
    <ligand>
        <name>heme c</name>
        <dbReference type="ChEBI" id="CHEBI:61717"/>
        <label>1</label>
    </ligand>
    <ligandPart>
        <name>Fe</name>
        <dbReference type="ChEBI" id="CHEBI:18248"/>
    </ligandPart>
</feature>
<evidence type="ECO:0000313" key="14">
    <source>
        <dbReference type="Proteomes" id="UP000274097"/>
    </source>
</evidence>